<dbReference type="EMBL" id="JAQIZT010000019">
    <property type="protein sequence ID" value="KAJ6952857.1"/>
    <property type="molecule type" value="Genomic_DNA"/>
</dbReference>
<dbReference type="Proteomes" id="UP001164929">
    <property type="component" value="Chromosome 19"/>
</dbReference>
<dbReference type="AlphaFoldDB" id="A0AAD6LB56"/>
<evidence type="ECO:0000313" key="2">
    <source>
        <dbReference type="EMBL" id="KAJ6952857.1"/>
    </source>
</evidence>
<reference evidence="1" key="1">
    <citation type="journal article" date="2023" name="Mol. Ecol. Resour.">
        <title>Chromosome-level genome assembly of a triploid poplar Populus alba 'Berolinensis'.</title>
        <authorList>
            <person name="Chen S."/>
            <person name="Yu Y."/>
            <person name="Wang X."/>
            <person name="Wang S."/>
            <person name="Zhang T."/>
            <person name="Zhou Y."/>
            <person name="He R."/>
            <person name="Meng N."/>
            <person name="Wang Y."/>
            <person name="Liu W."/>
            <person name="Liu Z."/>
            <person name="Liu J."/>
            <person name="Guo Q."/>
            <person name="Huang H."/>
            <person name="Sederoff R.R."/>
            <person name="Wang G."/>
            <person name="Qu G."/>
            <person name="Chen S."/>
        </authorList>
    </citation>
    <scope>NUCLEOTIDE SEQUENCE</scope>
    <source>
        <strain evidence="1">SC-2020</strain>
    </source>
</reference>
<gene>
    <name evidence="1" type="ORF">NC653_041862</name>
    <name evidence="2" type="ORF">NC653_041871</name>
</gene>
<sequence>MEERENQAKAKAKELRIYSRVIDAQYMIISGDHILGDLYHSYIILYSILEALSAGINTTGKGMVLGAKRLTTLPSGTHEHSHMGSEIGHPATPPVVTTNPRAVSLNSIFHMVETPAILHEGATKSTFR</sequence>
<name>A0AAD6LB56_9ROSI</name>
<accession>A0AAD6LB56</accession>
<evidence type="ECO:0000313" key="3">
    <source>
        <dbReference type="Proteomes" id="UP001164929"/>
    </source>
</evidence>
<evidence type="ECO:0000313" key="1">
    <source>
        <dbReference type="EMBL" id="KAJ6952847.1"/>
    </source>
</evidence>
<proteinExistence type="predicted"/>
<keyword evidence="3" id="KW-1185">Reference proteome</keyword>
<protein>
    <submittedName>
        <fullName evidence="1">Uncharacterized protein</fullName>
    </submittedName>
</protein>
<dbReference type="EMBL" id="JAQIZT010000019">
    <property type="protein sequence ID" value="KAJ6952847.1"/>
    <property type="molecule type" value="Genomic_DNA"/>
</dbReference>
<organism evidence="1 3">
    <name type="scientific">Populus alba x Populus x berolinensis</name>
    <dbReference type="NCBI Taxonomy" id="444605"/>
    <lineage>
        <taxon>Eukaryota</taxon>
        <taxon>Viridiplantae</taxon>
        <taxon>Streptophyta</taxon>
        <taxon>Embryophyta</taxon>
        <taxon>Tracheophyta</taxon>
        <taxon>Spermatophyta</taxon>
        <taxon>Magnoliopsida</taxon>
        <taxon>eudicotyledons</taxon>
        <taxon>Gunneridae</taxon>
        <taxon>Pentapetalae</taxon>
        <taxon>rosids</taxon>
        <taxon>fabids</taxon>
        <taxon>Malpighiales</taxon>
        <taxon>Salicaceae</taxon>
        <taxon>Saliceae</taxon>
        <taxon>Populus</taxon>
    </lineage>
</organism>
<comment type="caution">
    <text evidence="1">The sequence shown here is derived from an EMBL/GenBank/DDBJ whole genome shotgun (WGS) entry which is preliminary data.</text>
</comment>